<keyword evidence="3" id="KW-1185">Reference proteome</keyword>
<accession>A0A1M5Y7I4</accession>
<dbReference type="EMBL" id="FQXC01000013">
    <property type="protein sequence ID" value="SHI08045.1"/>
    <property type="molecule type" value="Genomic_DNA"/>
</dbReference>
<dbReference type="RefSeq" id="WP_072780231.1">
    <property type="nucleotide sequence ID" value="NZ_FQXC01000013.1"/>
</dbReference>
<reference evidence="2 3" key="1">
    <citation type="submission" date="2016-11" db="EMBL/GenBank/DDBJ databases">
        <authorList>
            <person name="Jaros S."/>
            <person name="Januszkiewicz K."/>
            <person name="Wedrychowicz H."/>
        </authorList>
    </citation>
    <scope>NUCLEOTIDE SEQUENCE [LARGE SCALE GENOMIC DNA]</scope>
    <source>
        <strain evidence="2 3">DSM 29431</strain>
    </source>
</reference>
<feature type="chain" id="PRO_5013291155" evidence="1">
    <location>
        <begin position="21"/>
        <end position="194"/>
    </location>
</feature>
<keyword evidence="1" id="KW-0732">Signal</keyword>
<gene>
    <name evidence="2" type="ORF">SAMN05443551_0143</name>
</gene>
<dbReference type="Proteomes" id="UP000184221">
    <property type="component" value="Unassembled WGS sequence"/>
</dbReference>
<evidence type="ECO:0000313" key="3">
    <source>
        <dbReference type="Proteomes" id="UP000184221"/>
    </source>
</evidence>
<sequence>MKRMMIATALVTTLGTAAMAATDEQIQQIERFAPGIETSNLTEAELQTAYGIVTSGDSRGEKIAKLRALETDANAGSFEMLSDAELMRLEQYAPGFDWTDVTPAQAQAALAITYGGDSEGVKSERVQAILTDENSMTEMNADITAGQRMMITNYAPNVDVDALSESDVQSILSVIHSGASRGEIAGQIEAIAGS</sequence>
<protein>
    <submittedName>
        <fullName evidence="2">Uncharacterized protein</fullName>
    </submittedName>
</protein>
<dbReference type="AlphaFoldDB" id="A0A1M5Y7I4"/>
<dbReference type="OrthoDB" id="7875948at2"/>
<feature type="signal peptide" evidence="1">
    <location>
        <begin position="1"/>
        <end position="20"/>
    </location>
</feature>
<evidence type="ECO:0000313" key="2">
    <source>
        <dbReference type="EMBL" id="SHI08045.1"/>
    </source>
</evidence>
<proteinExistence type="predicted"/>
<evidence type="ECO:0000256" key="1">
    <source>
        <dbReference type="SAM" id="SignalP"/>
    </source>
</evidence>
<organism evidence="2 3">
    <name type="scientific">Marivita hallyeonensis</name>
    <dbReference type="NCBI Taxonomy" id="996342"/>
    <lineage>
        <taxon>Bacteria</taxon>
        <taxon>Pseudomonadati</taxon>
        <taxon>Pseudomonadota</taxon>
        <taxon>Alphaproteobacteria</taxon>
        <taxon>Rhodobacterales</taxon>
        <taxon>Roseobacteraceae</taxon>
        <taxon>Marivita</taxon>
    </lineage>
</organism>
<name>A0A1M5Y7I4_9RHOB</name>